<accession>A0A099FEN2</accession>
<dbReference type="EMBL" id="JRKS01000005">
    <property type="protein sequence ID" value="KGJ08984.1"/>
    <property type="molecule type" value="Genomic_DNA"/>
</dbReference>
<dbReference type="SUPFAM" id="SSF56281">
    <property type="entry name" value="Metallo-hydrolase/oxidoreductase"/>
    <property type="match status" value="1"/>
</dbReference>
<dbReference type="InterPro" id="IPR001279">
    <property type="entry name" value="Metallo-B-lactamas"/>
</dbReference>
<dbReference type="PANTHER" id="PTHR23131:SF0">
    <property type="entry name" value="ENDORIBONUCLEASE LACTB2"/>
    <property type="match status" value="1"/>
</dbReference>
<dbReference type="OrthoDB" id="9788263at2"/>
<sequence>MNTAAKVRVIRADNPSALTGPGTNSFLIGESEVAVIDPGPDDPAHVQAILDAAEGRISHILVTHPHLDHSAGVPRLAAATGAPVFGFGPADAGRSPIMRRLAETGLVAGGEGADRAFIPDVTLADGDRLSGAGWKIEALHTPGHMGSHLAFRLGEAVFCGDLVMGWSTTLISPPDGDLVDYFRSLDRLAGLAPAVLYPAHGDPIDAPLPRLAELAAHRRLRSTQILSALDEAPGTAAELAARIYDIAPGLLPAATRNVLTHLIALSDLGAVAPLGVLSADARWQRSLAPPDVTTG</sequence>
<dbReference type="Gene3D" id="1.10.10.10">
    <property type="entry name" value="Winged helix-like DNA-binding domain superfamily/Winged helix DNA-binding domain"/>
    <property type="match status" value="1"/>
</dbReference>
<dbReference type="InterPro" id="IPR050662">
    <property type="entry name" value="Sec-metab_biosynth-thioest"/>
</dbReference>
<dbReference type="Gene3D" id="3.60.15.10">
    <property type="entry name" value="Ribonuclease Z/Hydroxyacylglutathione hydrolase-like"/>
    <property type="match status" value="1"/>
</dbReference>
<dbReference type="InterPro" id="IPR036866">
    <property type="entry name" value="RibonucZ/Hydroxyglut_hydro"/>
</dbReference>
<dbReference type="AlphaFoldDB" id="A0A099FEN2"/>
<protein>
    <submittedName>
        <fullName evidence="2">Metallo-beta-lactamase</fullName>
    </submittedName>
</protein>
<dbReference type="Pfam" id="PF17778">
    <property type="entry name" value="WHD_BLACT"/>
    <property type="match status" value="1"/>
</dbReference>
<reference evidence="2 3" key="2">
    <citation type="submission" date="2014-10" db="EMBL/GenBank/DDBJ databases">
        <title>Paracoccus sanguinis sp. nov., isolated from clinical specimens of New York State patients.</title>
        <authorList>
            <person name="Mingle L.A."/>
            <person name="Cole J.A."/>
            <person name="Lapierre P."/>
            <person name="Musser K.A."/>
        </authorList>
    </citation>
    <scope>NUCLEOTIDE SEQUENCE [LARGE SCALE GENOMIC DNA]</scope>
    <source>
        <strain evidence="2 3">HAMBI 3106</strain>
    </source>
</reference>
<keyword evidence="3" id="KW-1185">Reference proteome</keyword>
<dbReference type="PANTHER" id="PTHR23131">
    <property type="entry name" value="ENDORIBONUCLEASE LACTB2"/>
    <property type="match status" value="1"/>
</dbReference>
<evidence type="ECO:0000313" key="3">
    <source>
        <dbReference type="Proteomes" id="UP000029917"/>
    </source>
</evidence>
<comment type="caution">
    <text evidence="2">The sequence shown here is derived from an EMBL/GenBank/DDBJ whole genome shotgun (WGS) entry which is preliminary data.</text>
</comment>
<dbReference type="Proteomes" id="UP000029917">
    <property type="component" value="Unassembled WGS sequence"/>
</dbReference>
<proteinExistence type="predicted"/>
<dbReference type="InterPro" id="IPR041516">
    <property type="entry name" value="LACTB2_WH"/>
</dbReference>
<dbReference type="SMART" id="SM00849">
    <property type="entry name" value="Lactamase_B"/>
    <property type="match status" value="1"/>
</dbReference>
<evidence type="ECO:0000259" key="1">
    <source>
        <dbReference type="SMART" id="SM00849"/>
    </source>
</evidence>
<dbReference type="Pfam" id="PF00753">
    <property type="entry name" value="Lactamase_B"/>
    <property type="match status" value="1"/>
</dbReference>
<evidence type="ECO:0000313" key="2">
    <source>
        <dbReference type="EMBL" id="KGJ08984.1"/>
    </source>
</evidence>
<gene>
    <name evidence="2" type="ORF">IC63_02865</name>
</gene>
<dbReference type="STRING" id="690417.IC63_02865"/>
<dbReference type="InterPro" id="IPR036388">
    <property type="entry name" value="WH-like_DNA-bd_sf"/>
</dbReference>
<name>A0A099FEN2_9RHOB</name>
<dbReference type="CDD" id="cd16278">
    <property type="entry name" value="metallo-hydrolase-like_MBL-fold"/>
    <property type="match status" value="1"/>
</dbReference>
<reference evidence="2 3" key="1">
    <citation type="submission" date="2014-09" db="EMBL/GenBank/DDBJ databases">
        <authorList>
            <person name="McGinnis J.M."/>
            <person name="Wolfgang W.J."/>
        </authorList>
    </citation>
    <scope>NUCLEOTIDE SEQUENCE [LARGE SCALE GENOMIC DNA]</scope>
    <source>
        <strain evidence="2 3">HAMBI 3106</strain>
    </source>
</reference>
<feature type="domain" description="Metallo-beta-lactamase" evidence="1">
    <location>
        <begin position="22"/>
        <end position="200"/>
    </location>
</feature>
<organism evidence="2 3">
    <name type="scientific">Paracoccus sphaerophysae</name>
    <dbReference type="NCBI Taxonomy" id="690417"/>
    <lineage>
        <taxon>Bacteria</taxon>
        <taxon>Pseudomonadati</taxon>
        <taxon>Pseudomonadota</taxon>
        <taxon>Alphaproteobacteria</taxon>
        <taxon>Rhodobacterales</taxon>
        <taxon>Paracoccaceae</taxon>
        <taxon>Paracoccus</taxon>
    </lineage>
</organism>